<evidence type="ECO:0000256" key="4">
    <source>
        <dbReference type="ARBA" id="ARBA00022833"/>
    </source>
</evidence>
<keyword evidence="4" id="KW-0862">Zinc</keyword>
<evidence type="ECO:0000256" key="2">
    <source>
        <dbReference type="ARBA" id="ARBA00022723"/>
    </source>
</evidence>
<evidence type="ECO:0000256" key="3">
    <source>
        <dbReference type="ARBA" id="ARBA00022771"/>
    </source>
</evidence>
<gene>
    <name evidence="7" type="ORF">AFUS01_LOCUS42611</name>
</gene>
<reference evidence="7" key="1">
    <citation type="submission" date="2021-06" db="EMBL/GenBank/DDBJ databases">
        <authorList>
            <person name="Hodson N. C."/>
            <person name="Mongue J. A."/>
            <person name="Jaron S. K."/>
        </authorList>
    </citation>
    <scope>NUCLEOTIDE SEQUENCE</scope>
</reference>
<evidence type="ECO:0000313" key="8">
    <source>
        <dbReference type="Proteomes" id="UP000708208"/>
    </source>
</evidence>
<dbReference type="EMBL" id="CAJVCH010567793">
    <property type="protein sequence ID" value="CAG7832958.1"/>
    <property type="molecule type" value="Genomic_DNA"/>
</dbReference>
<evidence type="ECO:0008006" key="9">
    <source>
        <dbReference type="Google" id="ProtNLM"/>
    </source>
</evidence>
<dbReference type="GO" id="GO:0005634">
    <property type="term" value="C:nucleus"/>
    <property type="evidence" value="ECO:0007669"/>
    <property type="project" value="UniProtKB-SubCell"/>
</dbReference>
<sequence>METVGNNDDEPMSDASINSDDIDFNANVESDEKMGAQVESHKNKQIGKRPNVKIPTWMQKYYEYEGHVEGTKTQRQTIVLTCKICKISNLSTKQGRITGTPYFNFYRHLKTAHQPDYDTEVQCGNIGDTTKPKVWSNVGTAGSISPFVPTRWIRPNNTNAYSMNHPVQIRFIKDLIDCVCIDMLPLDFIERPTFIKLVRNLNGRIRLFSRRTLGRRLNKCFEEFQQKIKKTMKRLEPETLHLILDM</sequence>
<dbReference type="AlphaFoldDB" id="A0A8J2LJA3"/>
<dbReference type="GO" id="GO:0008270">
    <property type="term" value="F:zinc ion binding"/>
    <property type="evidence" value="ECO:0007669"/>
    <property type="project" value="UniProtKB-KW"/>
</dbReference>
<evidence type="ECO:0000313" key="7">
    <source>
        <dbReference type="EMBL" id="CAG7832958.1"/>
    </source>
</evidence>
<keyword evidence="5" id="KW-0539">Nucleus</keyword>
<keyword evidence="8" id="KW-1185">Reference proteome</keyword>
<evidence type="ECO:0000256" key="1">
    <source>
        <dbReference type="ARBA" id="ARBA00004123"/>
    </source>
</evidence>
<feature type="region of interest" description="Disordered" evidence="6">
    <location>
        <begin position="1"/>
        <end position="26"/>
    </location>
</feature>
<evidence type="ECO:0000256" key="5">
    <source>
        <dbReference type="ARBA" id="ARBA00023242"/>
    </source>
</evidence>
<protein>
    <recommendedName>
        <fullName evidence="9">BED-type domain-containing protein</fullName>
    </recommendedName>
</protein>
<dbReference type="Proteomes" id="UP000708208">
    <property type="component" value="Unassembled WGS sequence"/>
</dbReference>
<accession>A0A8J2LJA3</accession>
<evidence type="ECO:0000256" key="6">
    <source>
        <dbReference type="SAM" id="MobiDB-lite"/>
    </source>
</evidence>
<organism evidence="7 8">
    <name type="scientific">Allacma fusca</name>
    <dbReference type="NCBI Taxonomy" id="39272"/>
    <lineage>
        <taxon>Eukaryota</taxon>
        <taxon>Metazoa</taxon>
        <taxon>Ecdysozoa</taxon>
        <taxon>Arthropoda</taxon>
        <taxon>Hexapoda</taxon>
        <taxon>Collembola</taxon>
        <taxon>Symphypleona</taxon>
        <taxon>Sminthuridae</taxon>
        <taxon>Allacma</taxon>
    </lineage>
</organism>
<dbReference type="InterPro" id="IPR052035">
    <property type="entry name" value="ZnF_BED_domain_contain"/>
</dbReference>
<keyword evidence="2" id="KW-0479">Metal-binding</keyword>
<name>A0A8J2LJA3_9HEXA</name>
<proteinExistence type="predicted"/>
<comment type="caution">
    <text evidence="7">The sequence shown here is derived from an EMBL/GenBank/DDBJ whole genome shotgun (WGS) entry which is preliminary data.</text>
</comment>
<comment type="subcellular location">
    <subcellularLocation>
        <location evidence="1">Nucleus</location>
    </subcellularLocation>
</comment>
<dbReference type="PANTHER" id="PTHR46481:SF10">
    <property type="entry name" value="ZINC FINGER BED DOMAIN-CONTAINING PROTEIN 39"/>
    <property type="match status" value="1"/>
</dbReference>
<dbReference type="PANTHER" id="PTHR46481">
    <property type="entry name" value="ZINC FINGER BED DOMAIN-CONTAINING PROTEIN 4"/>
    <property type="match status" value="1"/>
</dbReference>
<keyword evidence="3" id="KW-0863">Zinc-finger</keyword>